<dbReference type="InterPro" id="IPR053733">
    <property type="entry name" value="Heme_Transport_Util_sf"/>
</dbReference>
<protein>
    <submittedName>
        <fullName evidence="1">Uncharacterized protein</fullName>
    </submittedName>
</protein>
<dbReference type="Gene3D" id="3.40.1570.10">
    <property type="entry name" value="HemS/ChuS/ChuX like domains"/>
    <property type="match status" value="1"/>
</dbReference>
<dbReference type="EMBL" id="JAEHOD010000055">
    <property type="protein sequence ID" value="KAG2434930.1"/>
    <property type="molecule type" value="Genomic_DNA"/>
</dbReference>
<proteinExistence type="predicted"/>
<organism evidence="1 2">
    <name type="scientific">Chlamydomonas schloesseri</name>
    <dbReference type="NCBI Taxonomy" id="2026947"/>
    <lineage>
        <taxon>Eukaryota</taxon>
        <taxon>Viridiplantae</taxon>
        <taxon>Chlorophyta</taxon>
        <taxon>core chlorophytes</taxon>
        <taxon>Chlorophyceae</taxon>
        <taxon>CS clade</taxon>
        <taxon>Chlamydomonadales</taxon>
        <taxon>Chlamydomonadaceae</taxon>
        <taxon>Chlamydomonas</taxon>
    </lineage>
</organism>
<gene>
    <name evidence="1" type="ORF">HYH02_012128</name>
</gene>
<accession>A0A835TBF7</accession>
<reference evidence="1" key="1">
    <citation type="journal article" date="2020" name="bioRxiv">
        <title>Comparative genomics of Chlamydomonas.</title>
        <authorList>
            <person name="Craig R.J."/>
            <person name="Hasan A.R."/>
            <person name="Ness R.W."/>
            <person name="Keightley P.D."/>
        </authorList>
    </citation>
    <scope>NUCLEOTIDE SEQUENCE</scope>
    <source>
        <strain evidence="1">CCAP 11/173</strain>
    </source>
</reference>
<comment type="caution">
    <text evidence="1">The sequence shown here is derived from an EMBL/GenBank/DDBJ whole genome shotgun (WGS) entry which is preliminary data.</text>
</comment>
<name>A0A835TBF7_9CHLO</name>
<dbReference type="AlphaFoldDB" id="A0A835TBF7"/>
<keyword evidence="2" id="KW-1185">Reference proteome</keyword>
<dbReference type="Proteomes" id="UP000613740">
    <property type="component" value="Unassembled WGS sequence"/>
</dbReference>
<evidence type="ECO:0000313" key="2">
    <source>
        <dbReference type="Proteomes" id="UP000613740"/>
    </source>
</evidence>
<dbReference type="OrthoDB" id="10266716at2759"/>
<sequence length="163" mass="17610">MLASRPFTNARPVRAARAATRPVTVRVQAAATNVSLRQLLDDASAAGLGKTRFIVIGDAILESVNEWAAVRYNETPSRGLLATIASEDKSFECHIPLSKVKEVKFAKSKAKAGDYDVYATRFFGEDGKVILSCVLHGSAGQYDPKSVAAWTSLAQKYGESVKF</sequence>
<evidence type="ECO:0000313" key="1">
    <source>
        <dbReference type="EMBL" id="KAG2434930.1"/>
    </source>
</evidence>